<organism evidence="2">
    <name type="scientific">marine sediment metagenome</name>
    <dbReference type="NCBI Taxonomy" id="412755"/>
    <lineage>
        <taxon>unclassified sequences</taxon>
        <taxon>metagenomes</taxon>
        <taxon>ecological metagenomes</taxon>
    </lineage>
</organism>
<evidence type="ECO:0008006" key="3">
    <source>
        <dbReference type="Google" id="ProtNLM"/>
    </source>
</evidence>
<evidence type="ECO:0000256" key="1">
    <source>
        <dbReference type="SAM" id="Phobius"/>
    </source>
</evidence>
<name>X1DBZ8_9ZZZZ</name>
<evidence type="ECO:0000313" key="2">
    <source>
        <dbReference type="EMBL" id="GAH05845.1"/>
    </source>
</evidence>
<dbReference type="AlphaFoldDB" id="X1DBZ8"/>
<keyword evidence="1" id="KW-1133">Transmembrane helix</keyword>
<dbReference type="Gene3D" id="1.10.287.950">
    <property type="entry name" value="Methyl-accepting chemotaxis protein"/>
    <property type="match status" value="1"/>
</dbReference>
<keyword evidence="1" id="KW-0812">Transmembrane</keyword>
<feature type="transmembrane region" description="Helical" evidence="1">
    <location>
        <begin position="51"/>
        <end position="76"/>
    </location>
</feature>
<reference evidence="2" key="1">
    <citation type="journal article" date="2014" name="Front. Microbiol.">
        <title>High frequency of phylogenetically diverse reductive dehalogenase-homologous genes in deep subseafloor sedimentary metagenomes.</title>
        <authorList>
            <person name="Kawai M."/>
            <person name="Futagami T."/>
            <person name="Toyoda A."/>
            <person name="Takaki Y."/>
            <person name="Nishi S."/>
            <person name="Hori S."/>
            <person name="Arai W."/>
            <person name="Tsubouchi T."/>
            <person name="Morono Y."/>
            <person name="Uchiyama I."/>
            <person name="Ito T."/>
            <person name="Fujiyama A."/>
            <person name="Inagaki F."/>
            <person name="Takami H."/>
        </authorList>
    </citation>
    <scope>NUCLEOTIDE SEQUENCE</scope>
    <source>
        <strain evidence="2">Expedition CK06-06</strain>
    </source>
</reference>
<comment type="caution">
    <text evidence="2">The sequence shown here is derived from an EMBL/GenBank/DDBJ whole genome shotgun (WGS) entry which is preliminary data.</text>
</comment>
<feature type="non-terminal residue" evidence="2">
    <location>
        <position position="1"/>
    </location>
</feature>
<accession>X1DBZ8</accession>
<protein>
    <recommendedName>
        <fullName evidence="3">HAMP domain-containing protein</fullName>
    </recommendedName>
</protein>
<proteinExistence type="predicted"/>
<feature type="non-terminal residue" evidence="2">
    <location>
        <position position="158"/>
    </location>
</feature>
<keyword evidence="1" id="KW-0472">Membrane</keyword>
<sequence length="158" mass="17231">VSTRLNQIITLSAQKIRIDEAENNIHQTSGVLLNQSEELIRNYRRIADSRFVTPTTGLILGLLVFFVILAISFMLYRESTTGLAETEEQNEANQAAILQLLDELADLADGDLTVQATVTESFTGAIADSINFSIDQTRDVVSQINATAQRVSDAATGT</sequence>
<dbReference type="EMBL" id="BART01037168">
    <property type="protein sequence ID" value="GAH05845.1"/>
    <property type="molecule type" value="Genomic_DNA"/>
</dbReference>
<gene>
    <name evidence="2" type="ORF">S01H4_62324</name>
</gene>